<evidence type="ECO:0000256" key="1">
    <source>
        <dbReference type="ARBA" id="ARBA00022729"/>
    </source>
</evidence>
<protein>
    <recommendedName>
        <fullName evidence="4">Ig-like domain-containing protein</fullName>
    </recommendedName>
</protein>
<evidence type="ECO:0000313" key="6">
    <source>
        <dbReference type="Proteomes" id="UP001209878"/>
    </source>
</evidence>
<sequence length="522" mass="58424">MALTYDRKRRYRDPRHPQSDTKLLRNGLIKTLRIDWVRHSTSKGKLAKPYLVATGKKVVASEKRYRVYRPHNSALSVLIIRRAKKRDTGIYRCNLAGSTTRQKFLVLNVTVVTDNDTAIVVVAVAVAVAVILTTTDLFSPTESKIDALTSPARLKSRVGKDVVLWCNATGYPKPMVYWTREDRNRKLPDGSYQHWGNGLYVRRATEEDTGIYACYLDNFVQPVVSYKFNLMIEDRPWHIDAYKMRFDSSRWYSYDSAQPKPVIGMSYLLMCETRGMPRPLPTIRWFYSGREIRNSRHYYIIEDRSEWRSTYMSSTLVIMRFSPHQQGNYTCVASNIFRQNKKTFSIDASNQGTTMARAGAYEDDDYEDELASSTTVDSKRPSTTPGLTSDSRDDPDVQEYDIVITGSVRSRTGYILTAPQTSTPASPHTTPGTKPSSAGNKGRKTSSIFNLERNPSTNSRHPTSGTNTDSGQDEARATATEAPPSGTVDIGSGGTPIASDDEDYGATDDVTGSGYNETGSAQ</sequence>
<dbReference type="PROSITE" id="PS50835">
    <property type="entry name" value="IG_LIKE"/>
    <property type="match status" value="3"/>
</dbReference>
<accession>A0AAD9UEF7</accession>
<feature type="domain" description="Ig-like" evidence="4">
    <location>
        <begin position="34"/>
        <end position="106"/>
    </location>
</feature>
<keyword evidence="6" id="KW-1185">Reference proteome</keyword>
<evidence type="ECO:0000259" key="4">
    <source>
        <dbReference type="PROSITE" id="PS50835"/>
    </source>
</evidence>
<feature type="domain" description="Ig-like" evidence="4">
    <location>
        <begin position="264"/>
        <end position="345"/>
    </location>
</feature>
<dbReference type="PANTHER" id="PTHR45080">
    <property type="entry name" value="CONTACTIN 5"/>
    <property type="match status" value="1"/>
</dbReference>
<dbReference type="CDD" id="cd00096">
    <property type="entry name" value="Ig"/>
    <property type="match status" value="1"/>
</dbReference>
<feature type="region of interest" description="Disordered" evidence="3">
    <location>
        <begin position="418"/>
        <end position="522"/>
    </location>
</feature>
<dbReference type="GO" id="GO:0007156">
    <property type="term" value="P:homophilic cell adhesion via plasma membrane adhesion molecules"/>
    <property type="evidence" value="ECO:0007669"/>
    <property type="project" value="TreeGrafter"/>
</dbReference>
<dbReference type="Pfam" id="PF13927">
    <property type="entry name" value="Ig_3"/>
    <property type="match status" value="2"/>
</dbReference>
<dbReference type="Proteomes" id="UP001209878">
    <property type="component" value="Unassembled WGS sequence"/>
</dbReference>
<name>A0AAD9UEF7_RIDPI</name>
<dbReference type="SMART" id="SM00409">
    <property type="entry name" value="IG"/>
    <property type="match status" value="3"/>
</dbReference>
<dbReference type="PANTHER" id="PTHR45080:SF8">
    <property type="entry name" value="IG-LIKE DOMAIN-CONTAINING PROTEIN"/>
    <property type="match status" value="1"/>
</dbReference>
<dbReference type="AlphaFoldDB" id="A0AAD9UEF7"/>
<reference evidence="5" key="1">
    <citation type="journal article" date="2023" name="Mol. Biol. Evol.">
        <title>Third-Generation Sequencing Reveals the Adaptive Role of the Epigenome in Three Deep-Sea Polychaetes.</title>
        <authorList>
            <person name="Perez M."/>
            <person name="Aroh O."/>
            <person name="Sun Y."/>
            <person name="Lan Y."/>
            <person name="Juniper S.K."/>
            <person name="Young C.R."/>
            <person name="Angers B."/>
            <person name="Qian P.Y."/>
        </authorList>
    </citation>
    <scope>NUCLEOTIDE SEQUENCE</scope>
    <source>
        <strain evidence="5">R07B-5</strain>
    </source>
</reference>
<feature type="compositionally biased region" description="Polar residues" evidence="3">
    <location>
        <begin position="418"/>
        <end position="470"/>
    </location>
</feature>
<dbReference type="EMBL" id="JAODUO010000200">
    <property type="protein sequence ID" value="KAK2186422.1"/>
    <property type="molecule type" value="Genomic_DNA"/>
</dbReference>
<dbReference type="InterPro" id="IPR003598">
    <property type="entry name" value="Ig_sub2"/>
</dbReference>
<organism evidence="5 6">
    <name type="scientific">Ridgeia piscesae</name>
    <name type="common">Tubeworm</name>
    <dbReference type="NCBI Taxonomy" id="27915"/>
    <lineage>
        <taxon>Eukaryota</taxon>
        <taxon>Metazoa</taxon>
        <taxon>Spiralia</taxon>
        <taxon>Lophotrochozoa</taxon>
        <taxon>Annelida</taxon>
        <taxon>Polychaeta</taxon>
        <taxon>Sedentaria</taxon>
        <taxon>Canalipalpata</taxon>
        <taxon>Sabellida</taxon>
        <taxon>Siboglinidae</taxon>
        <taxon>Ridgeia</taxon>
    </lineage>
</organism>
<keyword evidence="2" id="KW-1015">Disulfide bond</keyword>
<evidence type="ECO:0000256" key="3">
    <source>
        <dbReference type="SAM" id="MobiDB-lite"/>
    </source>
</evidence>
<dbReference type="InterPro" id="IPR050958">
    <property type="entry name" value="Cell_Adh-Cytoskel_Orgn"/>
</dbReference>
<dbReference type="SUPFAM" id="SSF48726">
    <property type="entry name" value="Immunoglobulin"/>
    <property type="match status" value="3"/>
</dbReference>
<dbReference type="InterPro" id="IPR003599">
    <property type="entry name" value="Ig_sub"/>
</dbReference>
<dbReference type="Gene3D" id="2.60.40.10">
    <property type="entry name" value="Immunoglobulins"/>
    <property type="match status" value="3"/>
</dbReference>
<dbReference type="SMART" id="SM00408">
    <property type="entry name" value="IGc2"/>
    <property type="match status" value="2"/>
</dbReference>
<evidence type="ECO:0000256" key="2">
    <source>
        <dbReference type="ARBA" id="ARBA00023157"/>
    </source>
</evidence>
<gene>
    <name evidence="5" type="ORF">NP493_200g01012</name>
</gene>
<dbReference type="InterPro" id="IPR013783">
    <property type="entry name" value="Ig-like_fold"/>
</dbReference>
<dbReference type="InterPro" id="IPR036179">
    <property type="entry name" value="Ig-like_dom_sf"/>
</dbReference>
<proteinExistence type="predicted"/>
<dbReference type="InterPro" id="IPR007110">
    <property type="entry name" value="Ig-like_dom"/>
</dbReference>
<feature type="compositionally biased region" description="Polar residues" evidence="3">
    <location>
        <begin position="371"/>
        <end position="389"/>
    </location>
</feature>
<evidence type="ECO:0000313" key="5">
    <source>
        <dbReference type="EMBL" id="KAK2186422.1"/>
    </source>
</evidence>
<feature type="region of interest" description="Disordered" evidence="3">
    <location>
        <begin position="370"/>
        <end position="398"/>
    </location>
</feature>
<dbReference type="GO" id="GO:0005886">
    <property type="term" value="C:plasma membrane"/>
    <property type="evidence" value="ECO:0007669"/>
    <property type="project" value="TreeGrafter"/>
</dbReference>
<keyword evidence="1" id="KW-0732">Signal</keyword>
<feature type="domain" description="Ig-like" evidence="4">
    <location>
        <begin position="140"/>
        <end position="225"/>
    </location>
</feature>
<comment type="caution">
    <text evidence="5">The sequence shown here is derived from an EMBL/GenBank/DDBJ whole genome shotgun (WGS) entry which is preliminary data.</text>
</comment>
<feature type="compositionally biased region" description="Polar residues" evidence="3">
    <location>
        <begin position="513"/>
        <end position="522"/>
    </location>
</feature>